<reference evidence="3 4" key="2">
    <citation type="submission" date="2018-11" db="EMBL/GenBank/DDBJ databases">
        <authorList>
            <consortium name="Pathogen Informatics"/>
        </authorList>
    </citation>
    <scope>NUCLEOTIDE SEQUENCE [LARGE SCALE GENOMIC DNA]</scope>
</reference>
<dbReference type="PROSITE" id="PS00383">
    <property type="entry name" value="TYR_PHOSPHATASE_1"/>
    <property type="match status" value="1"/>
</dbReference>
<gene>
    <name evidence="3" type="ORF">TCNE_LOCUS8501</name>
</gene>
<dbReference type="InterPro" id="IPR016130">
    <property type="entry name" value="Tyr_Pase_AS"/>
</dbReference>
<sequence length="332" mass="37485">MKLPTVRNSADKIGSGKAAGIATSNDQGLKWAQACCHSGLRPLLKEFASLRKFLPAGITAEVFNKNGNKNRYTDVLCLDDTRVILKGRSKDSDYIHANWVVLPSTRKYICTQGPLEETVEDFWLMVFKEKVPVIIMLCDVIEGGEAKCMEYYPTAVGKELTFGEIKVKNLQKEQSIETIMGFTMSVEMSKETHKVQHYKWTDWPDRSAPANASPVVELMRKTKPMFVLGPVVVHCSAGIGRTGTYCALDYAVDRLAIGGALSIIEVVKEIRRQRLHSVQSALQYLYLHNCLVEYLIVTKVMQRDASARKFQREYEKYVKKFNERNAKTSSVN</sequence>
<dbReference type="PRINTS" id="PR00700">
    <property type="entry name" value="PRTYPHPHTASE"/>
</dbReference>
<dbReference type="InterPro" id="IPR052782">
    <property type="entry name" value="Oocyte-zygote_transition_reg"/>
</dbReference>
<organism evidence="4 5">
    <name type="scientific">Toxocara canis</name>
    <name type="common">Canine roundworm</name>
    <dbReference type="NCBI Taxonomy" id="6265"/>
    <lineage>
        <taxon>Eukaryota</taxon>
        <taxon>Metazoa</taxon>
        <taxon>Ecdysozoa</taxon>
        <taxon>Nematoda</taxon>
        <taxon>Chromadorea</taxon>
        <taxon>Rhabditida</taxon>
        <taxon>Spirurina</taxon>
        <taxon>Ascaridomorpha</taxon>
        <taxon>Ascaridoidea</taxon>
        <taxon>Toxocaridae</taxon>
        <taxon>Toxocara</taxon>
    </lineage>
</organism>
<dbReference type="InterPro" id="IPR000387">
    <property type="entry name" value="Tyr_Pase_dom"/>
</dbReference>
<name>A0A183UJ31_TOXCA</name>
<dbReference type="PROSITE" id="PS50055">
    <property type="entry name" value="TYR_PHOSPHATASE_PTP"/>
    <property type="match status" value="1"/>
</dbReference>
<evidence type="ECO:0000313" key="5">
    <source>
        <dbReference type="WBParaSite" id="TCNE_0000850101-mRNA-1"/>
    </source>
</evidence>
<dbReference type="WBParaSite" id="TCNE_0000850101-mRNA-1">
    <property type="protein sequence ID" value="TCNE_0000850101-mRNA-1"/>
    <property type="gene ID" value="TCNE_0000850101"/>
</dbReference>
<reference evidence="5" key="1">
    <citation type="submission" date="2016-06" db="UniProtKB">
        <authorList>
            <consortium name="WormBaseParasite"/>
        </authorList>
    </citation>
    <scope>IDENTIFICATION</scope>
</reference>
<keyword evidence="4" id="KW-1185">Reference proteome</keyword>
<dbReference type="PANTHER" id="PTHR46163">
    <property type="entry name" value="TYROSINE-PROTEIN PHOSPHATASE-RELATED"/>
    <property type="match status" value="1"/>
</dbReference>
<dbReference type="InterPro" id="IPR029021">
    <property type="entry name" value="Prot-tyrosine_phosphatase-like"/>
</dbReference>
<evidence type="ECO:0000259" key="1">
    <source>
        <dbReference type="PROSITE" id="PS50055"/>
    </source>
</evidence>
<dbReference type="SMART" id="SM00404">
    <property type="entry name" value="PTPc_motif"/>
    <property type="match status" value="1"/>
</dbReference>
<dbReference type="InterPro" id="IPR003595">
    <property type="entry name" value="Tyr_Pase_cat"/>
</dbReference>
<proteinExistence type="predicted"/>
<dbReference type="Pfam" id="PF00102">
    <property type="entry name" value="Y_phosphatase"/>
    <property type="match status" value="1"/>
</dbReference>
<evidence type="ECO:0000313" key="4">
    <source>
        <dbReference type="Proteomes" id="UP000050794"/>
    </source>
</evidence>
<dbReference type="AlphaFoldDB" id="A0A183UJ31"/>
<dbReference type="InterPro" id="IPR000242">
    <property type="entry name" value="PTP_cat"/>
</dbReference>
<dbReference type="Gene3D" id="3.90.190.10">
    <property type="entry name" value="Protein tyrosine phosphatase superfamily"/>
    <property type="match status" value="1"/>
</dbReference>
<dbReference type="SUPFAM" id="SSF52799">
    <property type="entry name" value="(Phosphotyrosine protein) phosphatases II"/>
    <property type="match status" value="1"/>
</dbReference>
<feature type="domain" description="Tyrosine specific protein phosphatases" evidence="2">
    <location>
        <begin position="213"/>
        <end position="285"/>
    </location>
</feature>
<feature type="domain" description="Tyrosine-protein phosphatase" evidence="1">
    <location>
        <begin position="43"/>
        <end position="294"/>
    </location>
</feature>
<dbReference type="GO" id="GO:0004725">
    <property type="term" value="F:protein tyrosine phosphatase activity"/>
    <property type="evidence" value="ECO:0007669"/>
    <property type="project" value="InterPro"/>
</dbReference>
<dbReference type="Proteomes" id="UP000050794">
    <property type="component" value="Unassembled WGS sequence"/>
</dbReference>
<dbReference type="PROSITE" id="PS50056">
    <property type="entry name" value="TYR_PHOSPHATASE_2"/>
    <property type="match status" value="1"/>
</dbReference>
<accession>A0A183UJ31</accession>
<dbReference type="CDD" id="cd00047">
    <property type="entry name" value="PTPc"/>
    <property type="match status" value="1"/>
</dbReference>
<dbReference type="SMART" id="SM00194">
    <property type="entry name" value="PTPc"/>
    <property type="match status" value="1"/>
</dbReference>
<evidence type="ECO:0000259" key="2">
    <source>
        <dbReference type="PROSITE" id="PS50056"/>
    </source>
</evidence>
<protein>
    <submittedName>
        <fullName evidence="5">Protein-tyrosine phosphatase</fullName>
    </submittedName>
</protein>
<dbReference type="EMBL" id="UYWY01019927">
    <property type="protein sequence ID" value="VDM39822.1"/>
    <property type="molecule type" value="Genomic_DNA"/>
</dbReference>
<evidence type="ECO:0000313" key="3">
    <source>
        <dbReference type="EMBL" id="VDM39822.1"/>
    </source>
</evidence>